<evidence type="ECO:0000313" key="8">
    <source>
        <dbReference type="EMBL" id="GMM61774.1"/>
    </source>
</evidence>
<comment type="function">
    <text evidence="4">A flexible structure which links the flagellar filament to the drive apparatus in the basal body.</text>
</comment>
<protein>
    <recommendedName>
        <fullName evidence="4">Flagellar hook protein FlgE</fullName>
    </recommendedName>
</protein>
<comment type="subcellular location">
    <subcellularLocation>
        <location evidence="1 4">Bacterial flagellum basal body</location>
    </subcellularLocation>
</comment>
<feature type="domain" description="Flagellar basal body rod protein N-terminal" evidence="5">
    <location>
        <begin position="3"/>
        <end position="33"/>
    </location>
</feature>
<dbReference type="InterPro" id="IPR020013">
    <property type="entry name" value="Flagellar_FlgE/F/G"/>
</dbReference>
<evidence type="ECO:0000259" key="7">
    <source>
        <dbReference type="Pfam" id="PF22692"/>
    </source>
</evidence>
<keyword evidence="8" id="KW-0969">Cilium</keyword>
<sequence>MSFYTSLNGIKNAQTSLNVVSNNIANSETTGFKNSRVIFADVVAGTAFTNPRLIEGIGAKVESITQNFKQGPMESTGSSLDLAISGDGFFTTVSPTTGQTYYSRNGAFQLDPAGAIIDGSDNRLQLFPTDATGAVTSTTMIDGIVPATNGTGSEFAGLTVSENGNVTASYADGTNTIIGKVGLATFLNPQGLRQQGSSDWTSTGISGAASYGQPTNGQYGKLMSGYLERSNVEMSDELVGLIVAQRAYQANAKAIDTSTQATQAILNLRS</sequence>
<dbReference type="Pfam" id="PF06429">
    <property type="entry name" value="Flg_bbr_C"/>
    <property type="match status" value="1"/>
</dbReference>
<proteinExistence type="inferred from homology"/>
<dbReference type="SUPFAM" id="SSF117143">
    <property type="entry name" value="Flagellar hook protein flgE"/>
    <property type="match status" value="1"/>
</dbReference>
<accession>A0ABQ6PAY8</accession>
<gene>
    <name evidence="8" type="primary">flgG_2</name>
    <name evidence="8" type="ORF">NUTIK01_25510</name>
</gene>
<reference evidence="8 9" key="1">
    <citation type="submission" date="2023-06" db="EMBL/GenBank/DDBJ databases">
        <title>Draft genome sequence of Novosphingobium sp. strain IK01.</title>
        <authorList>
            <person name="Hatamoto M."/>
            <person name="Ikarashi T."/>
            <person name="Yamaguchi T."/>
        </authorList>
    </citation>
    <scope>NUCLEOTIDE SEQUENCE [LARGE SCALE GENOMIC DNA]</scope>
    <source>
        <strain evidence="8 9">IK01</strain>
    </source>
</reference>
<evidence type="ECO:0000256" key="4">
    <source>
        <dbReference type="RuleBase" id="RU362116"/>
    </source>
</evidence>
<evidence type="ECO:0000313" key="9">
    <source>
        <dbReference type="Proteomes" id="UP001187221"/>
    </source>
</evidence>
<evidence type="ECO:0000256" key="1">
    <source>
        <dbReference type="ARBA" id="ARBA00004117"/>
    </source>
</evidence>
<feature type="domain" description="Flagellar hook protein FlgE/F/G-like D1" evidence="7">
    <location>
        <begin position="83"/>
        <end position="168"/>
    </location>
</feature>
<keyword evidence="8" id="KW-0282">Flagellum</keyword>
<dbReference type="EMBL" id="BTFW01000001">
    <property type="protein sequence ID" value="GMM61774.1"/>
    <property type="molecule type" value="Genomic_DNA"/>
</dbReference>
<dbReference type="PANTHER" id="PTHR30435:SF1">
    <property type="entry name" value="FLAGELLAR HOOK PROTEIN FLGE"/>
    <property type="match status" value="1"/>
</dbReference>
<dbReference type="InterPro" id="IPR053967">
    <property type="entry name" value="LlgE_F_G-like_D1"/>
</dbReference>
<evidence type="ECO:0000256" key="3">
    <source>
        <dbReference type="ARBA" id="ARBA00023143"/>
    </source>
</evidence>
<keyword evidence="9" id="KW-1185">Reference proteome</keyword>
<keyword evidence="3 4" id="KW-0975">Bacterial flagellum</keyword>
<dbReference type="Pfam" id="PF00460">
    <property type="entry name" value="Flg_bb_rod"/>
    <property type="match status" value="1"/>
</dbReference>
<dbReference type="Proteomes" id="UP001187221">
    <property type="component" value="Unassembled WGS sequence"/>
</dbReference>
<evidence type="ECO:0000259" key="5">
    <source>
        <dbReference type="Pfam" id="PF00460"/>
    </source>
</evidence>
<dbReference type="Pfam" id="PF22692">
    <property type="entry name" value="LlgE_F_G_D1"/>
    <property type="match status" value="1"/>
</dbReference>
<comment type="similarity">
    <text evidence="2 4">Belongs to the flagella basal body rod proteins family.</text>
</comment>
<dbReference type="InterPro" id="IPR010930">
    <property type="entry name" value="Flg_bb/hook_C_dom"/>
</dbReference>
<feature type="domain" description="Flagellar basal-body/hook protein C-terminal" evidence="6">
    <location>
        <begin position="223"/>
        <end position="268"/>
    </location>
</feature>
<dbReference type="InterPro" id="IPR001444">
    <property type="entry name" value="Flag_bb_rod_N"/>
</dbReference>
<dbReference type="RefSeq" id="WP_317975424.1">
    <property type="nucleotide sequence ID" value="NZ_BTFW01000001.1"/>
</dbReference>
<organism evidence="8 9">
    <name type="scientific">Novosphingobium pituita</name>
    <dbReference type="NCBI Taxonomy" id="3056842"/>
    <lineage>
        <taxon>Bacteria</taxon>
        <taxon>Pseudomonadati</taxon>
        <taxon>Pseudomonadota</taxon>
        <taxon>Alphaproteobacteria</taxon>
        <taxon>Sphingomonadales</taxon>
        <taxon>Sphingomonadaceae</taxon>
        <taxon>Novosphingobium</taxon>
    </lineage>
</organism>
<dbReference type="PANTHER" id="PTHR30435">
    <property type="entry name" value="FLAGELLAR PROTEIN"/>
    <property type="match status" value="1"/>
</dbReference>
<dbReference type="InterPro" id="IPR019776">
    <property type="entry name" value="Flagellar_basal_body_rod_CS"/>
</dbReference>
<keyword evidence="8" id="KW-0966">Cell projection</keyword>
<comment type="caution">
    <text evidence="8">The sequence shown here is derived from an EMBL/GenBank/DDBJ whole genome shotgun (WGS) entry which is preliminary data.</text>
</comment>
<evidence type="ECO:0000256" key="2">
    <source>
        <dbReference type="ARBA" id="ARBA00009677"/>
    </source>
</evidence>
<name>A0ABQ6PAY8_9SPHN</name>
<dbReference type="InterPro" id="IPR037925">
    <property type="entry name" value="FlgE/F/G-like"/>
</dbReference>
<dbReference type="PROSITE" id="PS00588">
    <property type="entry name" value="FLAGELLA_BB_ROD"/>
    <property type="match status" value="1"/>
</dbReference>
<dbReference type="NCBIfam" id="TIGR03506">
    <property type="entry name" value="FlgEFG_subfam"/>
    <property type="match status" value="2"/>
</dbReference>
<evidence type="ECO:0000259" key="6">
    <source>
        <dbReference type="Pfam" id="PF06429"/>
    </source>
</evidence>